<organism evidence="1 2">
    <name type="scientific">Mycolicibacterium sphagni</name>
    <dbReference type="NCBI Taxonomy" id="1786"/>
    <lineage>
        <taxon>Bacteria</taxon>
        <taxon>Bacillati</taxon>
        <taxon>Actinomycetota</taxon>
        <taxon>Actinomycetes</taxon>
        <taxon>Mycobacteriales</taxon>
        <taxon>Mycobacteriaceae</taxon>
        <taxon>Mycolicibacterium</taxon>
    </lineage>
</organism>
<evidence type="ECO:0000313" key="2">
    <source>
        <dbReference type="Proteomes" id="UP000216063"/>
    </source>
</evidence>
<protein>
    <submittedName>
        <fullName evidence="1">Uncharacterized protein</fullName>
    </submittedName>
</protein>
<sequence>MPASGHRLTDIDIPEPNKALAALLLSRNMELLMGILGQEVVLRYRAKVAKRTGQLAASASSHVQIGGHKNDRWVGRVTIGGDMAVAKWFSPRNPNPGDLFYYGVLHEHGDGGNPPSGWDFPAHKDLKAVVESMNFAQGVN</sequence>
<evidence type="ECO:0000313" key="1">
    <source>
        <dbReference type="EMBL" id="OYN81775.1"/>
    </source>
</evidence>
<proteinExistence type="predicted"/>
<dbReference type="EMBL" id="NOZR01000003">
    <property type="protein sequence ID" value="OYN81775.1"/>
    <property type="molecule type" value="Genomic_DNA"/>
</dbReference>
<comment type="caution">
    <text evidence="1">The sequence shown here is derived from an EMBL/GenBank/DDBJ whole genome shotgun (WGS) entry which is preliminary data.</text>
</comment>
<keyword evidence="2" id="KW-1185">Reference proteome</keyword>
<accession>A0A255DWX7</accession>
<gene>
    <name evidence="1" type="ORF">CG716_05380</name>
</gene>
<name>A0A255DWX7_9MYCO</name>
<dbReference type="OrthoDB" id="4764741at2"/>
<reference evidence="1 2" key="1">
    <citation type="submission" date="2017-07" db="EMBL/GenBank/DDBJ databases">
        <title>The new phylogeny of genus Mycobacterium.</title>
        <authorList>
            <person name="Tortoli E."/>
            <person name="Trovato A."/>
            <person name="Cirillo D.M."/>
        </authorList>
    </citation>
    <scope>NUCLEOTIDE SEQUENCE [LARGE SCALE GENOMIC DNA]</scope>
    <source>
        <strain evidence="1 2">ATCC 33027</strain>
    </source>
</reference>
<dbReference type="Proteomes" id="UP000216063">
    <property type="component" value="Unassembled WGS sequence"/>
</dbReference>
<dbReference type="AlphaFoldDB" id="A0A255DWX7"/>